<evidence type="ECO:0000256" key="2">
    <source>
        <dbReference type="ARBA" id="ARBA00010472"/>
    </source>
</evidence>
<dbReference type="GO" id="GO:0005576">
    <property type="term" value="C:extracellular region"/>
    <property type="evidence" value="ECO:0007669"/>
    <property type="project" value="UniProtKB-SubCell"/>
</dbReference>
<dbReference type="InterPro" id="IPR020054">
    <property type="entry name" value="Prot_inh_SSI_I16_CS"/>
</dbReference>
<keyword evidence="7" id="KW-1015">Disulfide bond</keyword>
<evidence type="ECO:0000313" key="13">
    <source>
        <dbReference type="Proteomes" id="UP000199111"/>
    </source>
</evidence>
<comment type="similarity">
    <text evidence="2 8">Belongs to the protease inhibitor I16 (SSI) family.</text>
</comment>
<reference evidence="13" key="1">
    <citation type="submission" date="2016-10" db="EMBL/GenBank/DDBJ databases">
        <authorList>
            <person name="Varghese N."/>
            <person name="Submissions S."/>
        </authorList>
    </citation>
    <scope>NUCLEOTIDE SEQUENCE [LARGE SCALE GENOMIC DNA]</scope>
    <source>
        <strain evidence="13">CGMCC 4.2126</strain>
    </source>
</reference>
<dbReference type="SUPFAM" id="SSF55399">
    <property type="entry name" value="Subtilisin inhibitor"/>
    <property type="match status" value="1"/>
</dbReference>
<organism evidence="12 13">
    <name type="scientific">Streptosporangium canum</name>
    <dbReference type="NCBI Taxonomy" id="324952"/>
    <lineage>
        <taxon>Bacteria</taxon>
        <taxon>Bacillati</taxon>
        <taxon>Actinomycetota</taxon>
        <taxon>Actinomycetes</taxon>
        <taxon>Streptosporangiales</taxon>
        <taxon>Streptosporangiaceae</taxon>
        <taxon>Streptosporangium</taxon>
    </lineage>
</organism>
<dbReference type="EMBL" id="FOQY01000012">
    <property type="protein sequence ID" value="SFJ76723.1"/>
    <property type="molecule type" value="Genomic_DNA"/>
</dbReference>
<accession>A0A1I3U1V0</accession>
<dbReference type="InterPro" id="IPR036819">
    <property type="entry name" value="Subtilisin_inhibitor-like_sf"/>
</dbReference>
<feature type="domain" description="Subtilisin inhibitor" evidence="11">
    <location>
        <begin position="135"/>
        <end position="218"/>
    </location>
</feature>
<evidence type="ECO:0000256" key="4">
    <source>
        <dbReference type="ARBA" id="ARBA00022525"/>
    </source>
</evidence>
<feature type="compositionally biased region" description="Polar residues" evidence="9">
    <location>
        <begin position="23"/>
        <end position="33"/>
    </location>
</feature>
<feature type="chain" id="PRO_5011595345" evidence="10">
    <location>
        <begin position="22"/>
        <end position="232"/>
    </location>
</feature>
<keyword evidence="13" id="KW-1185">Reference proteome</keyword>
<name>A0A1I3U1V0_9ACTN</name>
<evidence type="ECO:0000256" key="8">
    <source>
        <dbReference type="RuleBase" id="RU003471"/>
    </source>
</evidence>
<dbReference type="Pfam" id="PF00720">
    <property type="entry name" value="SSI"/>
    <property type="match status" value="1"/>
</dbReference>
<dbReference type="Gene3D" id="3.30.350.10">
    <property type="entry name" value="Subtilisin inhibitor-like"/>
    <property type="match status" value="1"/>
</dbReference>
<evidence type="ECO:0000313" key="12">
    <source>
        <dbReference type="EMBL" id="SFJ76723.1"/>
    </source>
</evidence>
<comment type="subunit">
    <text evidence="3">Homodimer.</text>
</comment>
<dbReference type="InterPro" id="IPR000691">
    <property type="entry name" value="Prot_inh_I16_SSI"/>
</dbReference>
<proteinExistence type="inferred from homology"/>
<evidence type="ECO:0000256" key="9">
    <source>
        <dbReference type="SAM" id="MobiDB-lite"/>
    </source>
</evidence>
<feature type="signal peptide" evidence="10">
    <location>
        <begin position="1"/>
        <end position="21"/>
    </location>
</feature>
<dbReference type="AlphaFoldDB" id="A0A1I3U1V0"/>
<keyword evidence="10" id="KW-0732">Signal</keyword>
<evidence type="ECO:0000256" key="1">
    <source>
        <dbReference type="ARBA" id="ARBA00004613"/>
    </source>
</evidence>
<keyword evidence="6 8" id="KW-0722">Serine protease inhibitor</keyword>
<evidence type="ECO:0000256" key="3">
    <source>
        <dbReference type="ARBA" id="ARBA00011738"/>
    </source>
</evidence>
<evidence type="ECO:0000256" key="10">
    <source>
        <dbReference type="SAM" id="SignalP"/>
    </source>
</evidence>
<keyword evidence="4" id="KW-0964">Secreted</keyword>
<evidence type="ECO:0000256" key="7">
    <source>
        <dbReference type="ARBA" id="ARBA00023157"/>
    </source>
</evidence>
<feature type="compositionally biased region" description="Pro residues" evidence="9">
    <location>
        <begin position="53"/>
        <end position="68"/>
    </location>
</feature>
<comment type="subcellular location">
    <subcellularLocation>
        <location evidence="1">Secreted</location>
    </subcellularLocation>
</comment>
<dbReference type="GO" id="GO:0004867">
    <property type="term" value="F:serine-type endopeptidase inhibitor activity"/>
    <property type="evidence" value="ECO:0007669"/>
    <property type="project" value="UniProtKB-KW"/>
</dbReference>
<keyword evidence="5 8" id="KW-0646">Protease inhibitor</keyword>
<evidence type="ECO:0000259" key="11">
    <source>
        <dbReference type="Pfam" id="PF00720"/>
    </source>
</evidence>
<sequence>MRRLLCLTATGLFLLGGTASAAVRSQPSDSDLSMATPIPPQAQVDPPRDRVGPPIPPRPVPPWINSGPPVPPRPVPPRPVPPRPIPIPPWAYPRPPIPPGSGPVAWPIPPRPYPVYPVYPGYPSYPVVQDMAKDLLLTVEKLRDPSYTARSVQLGCAPVSGTHPDAGGACAVLTPAQGDPARITPSWTVCAQVQDPVRATATGIWNGRYIQFEYTYSNPCAMRRATGPVFSF</sequence>
<feature type="region of interest" description="Disordered" evidence="9">
    <location>
        <begin position="23"/>
        <end position="68"/>
    </location>
</feature>
<dbReference type="InterPro" id="IPR023549">
    <property type="entry name" value="Subtilisin_inhibitor"/>
</dbReference>
<dbReference type="Proteomes" id="UP000199111">
    <property type="component" value="Unassembled WGS sequence"/>
</dbReference>
<evidence type="ECO:0000256" key="5">
    <source>
        <dbReference type="ARBA" id="ARBA00022690"/>
    </source>
</evidence>
<evidence type="ECO:0000256" key="6">
    <source>
        <dbReference type="ARBA" id="ARBA00022900"/>
    </source>
</evidence>
<protein>
    <submittedName>
        <fullName evidence="12">Subtilisin inhibitor-like</fullName>
    </submittedName>
</protein>
<dbReference type="PROSITE" id="PS00999">
    <property type="entry name" value="SSI"/>
    <property type="match status" value="1"/>
</dbReference>
<dbReference type="PRINTS" id="PR00294">
    <property type="entry name" value="SSBTLNINHBTR"/>
</dbReference>
<gene>
    <name evidence="12" type="ORF">SAMN05216275_11247</name>
</gene>